<sequence length="79" mass="9331">MEQSCCCMRTQTKLNHRGNFYFSGQKASSRARAHTDTHRHTRARSRPDKRLDNFFPKQRHVTRKRADRAAELRASGMRL</sequence>
<organism evidence="2 3">
    <name type="scientific">Pangasianodon hypophthalmus</name>
    <name type="common">Striped catfish</name>
    <name type="synonym">Helicophagus hypophthalmus</name>
    <dbReference type="NCBI Taxonomy" id="310915"/>
    <lineage>
        <taxon>Eukaryota</taxon>
        <taxon>Metazoa</taxon>
        <taxon>Chordata</taxon>
        <taxon>Craniata</taxon>
        <taxon>Vertebrata</taxon>
        <taxon>Euteleostomi</taxon>
        <taxon>Actinopterygii</taxon>
        <taxon>Neopterygii</taxon>
        <taxon>Teleostei</taxon>
        <taxon>Ostariophysi</taxon>
        <taxon>Siluriformes</taxon>
        <taxon>Pangasiidae</taxon>
        <taxon>Pangasianodon</taxon>
    </lineage>
</organism>
<reference evidence="2 3" key="1">
    <citation type="submission" date="2019-06" db="EMBL/GenBank/DDBJ databases">
        <title>A chromosome-scale genome assembly of the striped catfish, Pangasianodon hypophthalmus.</title>
        <authorList>
            <person name="Wen M."/>
            <person name="Zahm M."/>
            <person name="Roques C."/>
            <person name="Cabau C."/>
            <person name="Klopp C."/>
            <person name="Donnadieu C."/>
            <person name="Jouanno E."/>
            <person name="Avarre J.-C."/>
            <person name="Campet M."/>
            <person name="Ha T.T.T."/>
            <person name="Dugue R."/>
            <person name="Lampietro C."/>
            <person name="Louis A."/>
            <person name="Herpin A."/>
            <person name="Echchiki A."/>
            <person name="Berthelot C."/>
            <person name="Parey E."/>
            <person name="Roest-Crollius H."/>
            <person name="Braasch I."/>
            <person name="Postlethwait J."/>
            <person name="Bobe J."/>
            <person name="Montfort J."/>
            <person name="Bouchez O."/>
            <person name="Begum T."/>
            <person name="Schartl M."/>
            <person name="Guiguen Y."/>
        </authorList>
    </citation>
    <scope>NUCLEOTIDE SEQUENCE [LARGE SCALE GENOMIC DNA]</scope>
    <source>
        <strain evidence="2 3">Indonesia</strain>
        <tissue evidence="2">Blood</tissue>
    </source>
</reference>
<proteinExistence type="predicted"/>
<evidence type="ECO:0000313" key="2">
    <source>
        <dbReference type="EMBL" id="KAB5537019.1"/>
    </source>
</evidence>
<dbReference type="Proteomes" id="UP000327468">
    <property type="component" value="Chromosome 20"/>
</dbReference>
<dbReference type="EMBL" id="VFJC01000021">
    <property type="protein sequence ID" value="KAB5537019.1"/>
    <property type="molecule type" value="Genomic_DNA"/>
</dbReference>
<keyword evidence="3" id="KW-1185">Reference proteome</keyword>
<feature type="compositionally biased region" description="Basic residues" evidence="1">
    <location>
        <begin position="57"/>
        <end position="66"/>
    </location>
</feature>
<name>A0A5N5L2T4_PANHP</name>
<accession>A0A5N5L2T4</accession>
<evidence type="ECO:0000313" key="3">
    <source>
        <dbReference type="Proteomes" id="UP000327468"/>
    </source>
</evidence>
<feature type="region of interest" description="Disordered" evidence="1">
    <location>
        <begin position="25"/>
        <end position="79"/>
    </location>
</feature>
<protein>
    <submittedName>
        <fullName evidence="2">Uncharacterized protein</fullName>
    </submittedName>
</protein>
<comment type="caution">
    <text evidence="2">The sequence shown here is derived from an EMBL/GenBank/DDBJ whole genome shotgun (WGS) entry which is preliminary data.</text>
</comment>
<dbReference type="AlphaFoldDB" id="A0A5N5L2T4"/>
<gene>
    <name evidence="2" type="ORF">PHYPO_G00114010</name>
</gene>
<evidence type="ECO:0000256" key="1">
    <source>
        <dbReference type="SAM" id="MobiDB-lite"/>
    </source>
</evidence>